<keyword evidence="9" id="KW-0378">Hydrolase</keyword>
<evidence type="ECO:0000256" key="3">
    <source>
        <dbReference type="ARBA" id="ARBA00022484"/>
    </source>
</evidence>
<keyword evidence="7" id="KW-0548">Nucleotidyltransferase</keyword>
<keyword evidence="4" id="KW-0167">Capsid protein</keyword>
<dbReference type="InterPro" id="IPR014759">
    <property type="entry name" value="Helicase_SF3_ssRNA_vir"/>
</dbReference>
<evidence type="ECO:0000256" key="2">
    <source>
        <dbReference type="ARBA" id="ARBA00020107"/>
    </source>
</evidence>
<sequence>MKLPFKPLMIIMATTNESRFAIKQAFESYMSGPQDDNKLEISNNYEEWPERYFKRFIRWYLRRNDVVNLEKLLSEQLGDFVHHMNNWDSGLKKALIKDKEIDRLRRQLKNDKRKLNKALYKFKNQPVMDPKTRQLKYEEVRQHPLGEEQGRYEMIIPTNGKDIKLSFEMKEPQDSGEIISYPFTRETLEKFTESYLKVSPFFQKLFLHKDIVLIVNKYMENVQYKQGTPDYYQDWLLGTRRRRDEFIMFMSQFDQLAEEQGDDGQSAVNLESTSVTSSSANITFVDERPVDSTSLHTGAETFSRDVHFDIAENDWTLRKVLTREYPLQSLEWKVNSKWDTPIYTNGVPKIITDNANCMITRQLQFFAFLRAGIKVRVQLNGTKFHCGRLIVYFKPITWNDDVEENFYSVTCYPHFFLDASVSNSGEITIPFTHLLSYFSQESKTLFDDSINTLGSINIRVYNPLQAADKSSQSLFGQIYVSLEDPYVHLPTYNIQKFSYGNGYMQGLESFLKKAAGSAINSGVGLADKFTGGLVTGAGDAICNLLGICDKPLDPISAAPIINRTIAPLSHGAGLDRSTRLGLSPIAQTNTTPAILGATDADFNLLTLCQMPCLLDQKEWNVSATAGTKLFDMLVSPVYLSNPQYTADGSGRYTNYQPTMLAYVSRAFCLWRGTLKAKIQVIATQFHSGRLALVHDPHGTHDVNLVDLEKNKSHNITIMDIQEKQELVIDLPNFMVRPWLRCDKFRSDANLTDMSGIENPTYLDCDSAGVFRIFVMNGLVRPDNVTDKVQINIFLYAGENYELTVPNPVAPLSARKGPGGVQYLNAPRYPWCKEGAEQFCGFYEPIMNLYNIGKSLFDQGQLTAGATWYEATEKVFNQDTLCFVYEGKKIKFFMETATGPCADLVKKLPNYTSGSAGEAIERIDEKTTTILNDINEIDAKTQEIEGTVNGIKTNLDTVASNTREIYVNTNDLKRTTNQVNNTVDGLDYKVGVIDDHILRVEQGVETTIHTDKCYREKVFGESEKFKWFKKVSETPCNPEGPEGPDVPVGEEQAIESYTTTRENDGGAVTITDGNRKAQVAPDTVSENAMNMQTLLRRFYPLWVSPNLKHSNNFTVITIPVSPAFVPGDEDTVIVSSLNRRYEIHNLAWWSRLYTYWRGTMRYKILINANEADVYIWHNPVDTKNFHVTSGVSYEHVTEQLNFATEAGVTRTQQGYEVDVPFYSAFNQLVHSHIVNKPDLRAQNGTLYIAVRNRGTDQNVSVFLSTGDDFFLNVLRSPPIVHEPGADGYVDGDPSTSSKYPDLQRSMGHTSSTMQLPETYVFDRWNKGVFRNCDIPAYTQPKDFRSNELPLDRQQTIPEGVEQGLVSKMLGVDDALEVGKNINEQFEGINQNLTQVTDRIPSIMSFINTMKEQVPVAVQTARDGVGSLNDVATFGKWATNTLMVGTLIVEFADLIKSFTWLRLVKVIVMLCIYMKVEFHRIISWLIKQVQEMYEGYRPKANDGGMVGDEQGLTDIICDNHDEVVMTMSAIATVIFCGIFGKMPKWKDIKDYVTESIFGKDKHAGEEQGGLADSLRSIHFSVMGARSINAAYEFFTKWIERFVSWVVGKECKELQMVRAFQEKSQAVIDWLSTIEELDVDDVVLDALTDVSVHNKVYALVDTGREFTKWTMQDDVPRNISMVIRDANKKLMDLVKRINTHRPGQGFRYAPFVVMLDGNSSVAKTNVMHEFTDMFREELAIPYFNSVFPIPTTAKYLDGYSGQTLIEWDDMLQSPLQDELAAEFINWRSNADFKPNMAVAEEKGKIHFLSKAIMLTTNSGNINLNTIRDMSAFRNRINVKFECHLADGWTPARIKALREHDPLYQFMLFDAYFTNEDGTGFELYRENMSFIDARELTRMHFMRWNEKQNNLVNAYLASHGPLRIPAGIQIGVTPGSQQMFSDEEYEDGQEMYKTICGGFTLDREPDLKPDEMDEAQLFEYIFEDLDFMEKLKYYEHYKLQERIRSEQRVAQMARAGRRSFWSIAKDVFRRGCEEIKKMATDIYEKYPRLIQTLGLITALGTGYALFSTIWSMFEKKSEEEAYETTVAKAPTKVIRAEMYEPVVKNPARVIRAEMYEPVVKNAVRVVRAEGKEQGSDDPEAVELGRNKIHPLLYNLGWQKSENPVQLQGLAIGGKVMMTPFHFFRKAKDGDRFYFVRGNDKIEVEFVQKRLYRIRDKDCALYYVGAQFDSRKSILKCFVKEQDLGRLGKKVSALLLGTTPDGRILEQACKAEANQVIKYQGKDEGAEEFVQVGWKYDVDTVKGQCGSMLIACSKVLPPPAKIVGMHTAGYIQSRGGFSIVVTQEQIAETLAKLTADHGPQVFSAPIPPQVNTDPDVFEEQAGPKPEGAFTYWGTMDKRFCPSQPQKTCFRKTPFYGKIFESVKKPAALQPINGISPLKKALSKYGKLTRPFKARHIAAVRADILNELSQFESDIPMEPTSMETAVFGLPGIPYCEKMNMNSSPGWPYQCLPNSRGKRGKAYLFDITNRKITDELLKKNVFEREELAREGERYPSVWRDCMKDELRPNAKVDEGKTRLFTIAPTDYTILVRKYFLAFEQMFYKNHSKFFSAVGINPESYEWTVAYNRLRKYGNKCCAGDFASYDGTLMADLMMEVGDIIDDWYKLQGEIDPDASTVRRVLIDEMIHTYQLVNNCVYKTHQGNPSGNPLTVIINTIVNVFYMRLCWLEIMGEKCPKWATLDEYHQNVVDEAYGDDNRIIIREKVISLFNQVTITECLAQHGITSLDEGKTGEIVPYRNLEDTSFLKRSIF</sequence>
<dbReference type="SUPFAM" id="SSF56672">
    <property type="entry name" value="DNA/RNA polymerases"/>
    <property type="match status" value="1"/>
</dbReference>
<feature type="domain" description="Peptidase C3" evidence="18">
    <location>
        <begin position="2133"/>
        <end position="2341"/>
    </location>
</feature>
<dbReference type="GO" id="GO:0019028">
    <property type="term" value="C:viral capsid"/>
    <property type="evidence" value="ECO:0007669"/>
    <property type="project" value="UniProtKB-KW"/>
</dbReference>
<dbReference type="InterPro" id="IPR001676">
    <property type="entry name" value="Picornavirus_capsid"/>
</dbReference>
<feature type="region of interest" description="Disordered" evidence="15">
    <location>
        <begin position="1282"/>
        <end position="1308"/>
    </location>
</feature>
<keyword evidence="12" id="KW-0067">ATP-binding</keyword>
<evidence type="ECO:0000256" key="8">
    <source>
        <dbReference type="ARBA" id="ARBA00022741"/>
    </source>
</evidence>
<evidence type="ECO:0000313" key="19">
    <source>
        <dbReference type="EMBL" id="QKN88968.1"/>
    </source>
</evidence>
<dbReference type="GO" id="GO:0005524">
    <property type="term" value="F:ATP binding"/>
    <property type="evidence" value="ECO:0007669"/>
    <property type="project" value="UniProtKB-KW"/>
</dbReference>
<dbReference type="InterPro" id="IPR000605">
    <property type="entry name" value="Helicase_SF3_ssDNA/RNA_vir"/>
</dbReference>
<dbReference type="SUPFAM" id="SSF50494">
    <property type="entry name" value="Trypsin-like serine proteases"/>
    <property type="match status" value="1"/>
</dbReference>
<proteinExistence type="predicted"/>
<evidence type="ECO:0000259" key="18">
    <source>
        <dbReference type="PROSITE" id="PS51874"/>
    </source>
</evidence>
<evidence type="ECO:0000256" key="9">
    <source>
        <dbReference type="ARBA" id="ARBA00022801"/>
    </source>
</evidence>
<dbReference type="Gene3D" id="2.60.120.20">
    <property type="match status" value="3"/>
</dbReference>
<keyword evidence="5" id="KW-0645">Protease</keyword>
<evidence type="ECO:0000256" key="1">
    <source>
        <dbReference type="ARBA" id="ARBA00004328"/>
    </source>
</evidence>
<dbReference type="InterPro" id="IPR043502">
    <property type="entry name" value="DNA/RNA_pol_sf"/>
</dbReference>
<dbReference type="InterPro" id="IPR033703">
    <property type="entry name" value="Rhv-like"/>
</dbReference>
<dbReference type="PROSITE" id="PS51218">
    <property type="entry name" value="SF3_HELICASE_2"/>
    <property type="match status" value="1"/>
</dbReference>
<keyword evidence="10" id="KW-0347">Helicase</keyword>
<evidence type="ECO:0000256" key="5">
    <source>
        <dbReference type="ARBA" id="ARBA00022670"/>
    </source>
</evidence>
<evidence type="ECO:0000259" key="17">
    <source>
        <dbReference type="PROSITE" id="PS51218"/>
    </source>
</evidence>
<name>A0A6M9Z8W8_9VIRU</name>
<dbReference type="InterPro" id="IPR014872">
    <property type="entry name" value="Dicistrovirus_capsid-polyPr_C"/>
</dbReference>
<dbReference type="GO" id="GO:0006351">
    <property type="term" value="P:DNA-templated transcription"/>
    <property type="evidence" value="ECO:0007669"/>
    <property type="project" value="InterPro"/>
</dbReference>
<dbReference type="GO" id="GO:0004197">
    <property type="term" value="F:cysteine-type endopeptidase activity"/>
    <property type="evidence" value="ECO:0007669"/>
    <property type="project" value="InterPro"/>
</dbReference>
<dbReference type="GO" id="GO:0039694">
    <property type="term" value="P:viral RNA genome replication"/>
    <property type="evidence" value="ECO:0007669"/>
    <property type="project" value="InterPro"/>
</dbReference>
<evidence type="ECO:0000256" key="4">
    <source>
        <dbReference type="ARBA" id="ARBA00022561"/>
    </source>
</evidence>
<keyword evidence="13" id="KW-0946">Virion</keyword>
<reference evidence="19" key="1">
    <citation type="submission" date="2020-01" db="EMBL/GenBank/DDBJ databases">
        <title>Viral genomes from wild and zoo birds in China.</title>
        <authorList>
            <person name="Lu J."/>
            <person name="Shan T."/>
            <person name="Yang S."/>
            <person name="Zhang W."/>
        </authorList>
    </citation>
    <scope>NUCLEOTIDE SEQUENCE</scope>
    <source>
        <strain evidence="19">Dwb062shi1</strain>
    </source>
</reference>
<dbReference type="CDD" id="cd00205">
    <property type="entry name" value="rhv_like"/>
    <property type="match status" value="2"/>
</dbReference>
<evidence type="ECO:0000256" key="6">
    <source>
        <dbReference type="ARBA" id="ARBA00022679"/>
    </source>
</evidence>
<keyword evidence="8" id="KW-0547">Nucleotide-binding</keyword>
<evidence type="ECO:0000256" key="12">
    <source>
        <dbReference type="ARBA" id="ARBA00022840"/>
    </source>
</evidence>
<evidence type="ECO:0000256" key="14">
    <source>
        <dbReference type="ARBA" id="ARBA00022953"/>
    </source>
</evidence>
<dbReference type="InterPro" id="IPR044067">
    <property type="entry name" value="PCV_3C_PRO"/>
</dbReference>
<dbReference type="InterPro" id="IPR043128">
    <property type="entry name" value="Rev_trsase/Diguanyl_cyclase"/>
</dbReference>
<dbReference type="GO" id="GO:0003724">
    <property type="term" value="F:RNA helicase activity"/>
    <property type="evidence" value="ECO:0007669"/>
    <property type="project" value="InterPro"/>
</dbReference>
<dbReference type="InterPro" id="IPR024387">
    <property type="entry name" value="Pept_C3G_Picornavir"/>
</dbReference>
<keyword evidence="6" id="KW-0808">Transferase</keyword>
<keyword evidence="11" id="KW-0788">Thiol protease</keyword>
<evidence type="ECO:0000256" key="15">
    <source>
        <dbReference type="SAM" id="MobiDB-lite"/>
    </source>
</evidence>
<dbReference type="GO" id="GO:0006508">
    <property type="term" value="P:proteolysis"/>
    <property type="evidence" value="ECO:0007669"/>
    <property type="project" value="UniProtKB-KW"/>
</dbReference>
<keyword evidence="14" id="KW-0693">Viral RNA replication</keyword>
<evidence type="ECO:0000256" key="10">
    <source>
        <dbReference type="ARBA" id="ARBA00022806"/>
    </source>
</evidence>
<dbReference type="EMBL" id="MT138180">
    <property type="protein sequence ID" value="QKN88968.1"/>
    <property type="molecule type" value="Genomic_RNA"/>
</dbReference>
<dbReference type="Gene3D" id="2.40.10.10">
    <property type="entry name" value="Trypsin-like serine proteases"/>
    <property type="match status" value="1"/>
</dbReference>
<dbReference type="Gene3D" id="1.10.287.950">
    <property type="entry name" value="Methyl-accepting chemotaxis protein"/>
    <property type="match status" value="1"/>
</dbReference>
<dbReference type="InterPro" id="IPR007094">
    <property type="entry name" value="RNA-dir_pol_PSvirus"/>
</dbReference>
<dbReference type="Pfam" id="PF08762">
    <property type="entry name" value="CRPV_capsid"/>
    <property type="match status" value="1"/>
</dbReference>
<evidence type="ECO:0000256" key="13">
    <source>
        <dbReference type="ARBA" id="ARBA00022844"/>
    </source>
</evidence>
<dbReference type="Pfam" id="PF12381">
    <property type="entry name" value="Peptidase_C3G"/>
    <property type="match status" value="1"/>
</dbReference>
<evidence type="ECO:0000256" key="7">
    <source>
        <dbReference type="ARBA" id="ARBA00022695"/>
    </source>
</evidence>
<dbReference type="InterPro" id="IPR029053">
    <property type="entry name" value="Viral_coat"/>
</dbReference>
<dbReference type="CDD" id="cd23169">
    <property type="entry name" value="ps-ssRNAv-Picornavirales"/>
    <property type="match status" value="1"/>
</dbReference>
<evidence type="ECO:0000259" key="16">
    <source>
        <dbReference type="PROSITE" id="PS50507"/>
    </source>
</evidence>
<dbReference type="Pfam" id="PF00073">
    <property type="entry name" value="Rhv"/>
    <property type="match status" value="1"/>
</dbReference>
<dbReference type="SUPFAM" id="SSF88633">
    <property type="entry name" value="Positive stranded ssRNA viruses"/>
    <property type="match status" value="3"/>
</dbReference>
<feature type="domain" description="RdRp catalytic" evidence="16">
    <location>
        <begin position="2627"/>
        <end position="2761"/>
    </location>
</feature>
<dbReference type="GO" id="GO:0003723">
    <property type="term" value="F:RNA binding"/>
    <property type="evidence" value="ECO:0007669"/>
    <property type="project" value="InterPro"/>
</dbReference>
<dbReference type="InterPro" id="IPR009003">
    <property type="entry name" value="Peptidase_S1_PA"/>
</dbReference>
<dbReference type="Pfam" id="PF00910">
    <property type="entry name" value="RNA_helicase"/>
    <property type="match status" value="1"/>
</dbReference>
<evidence type="ECO:0000256" key="11">
    <source>
        <dbReference type="ARBA" id="ARBA00022807"/>
    </source>
</evidence>
<dbReference type="GO" id="GO:0005198">
    <property type="term" value="F:structural molecule activity"/>
    <property type="evidence" value="ECO:0007669"/>
    <property type="project" value="InterPro"/>
</dbReference>
<dbReference type="InterPro" id="IPR043504">
    <property type="entry name" value="Peptidase_S1_PA_chymotrypsin"/>
</dbReference>
<dbReference type="PROSITE" id="PS51874">
    <property type="entry name" value="PCV_3C_PRO"/>
    <property type="match status" value="1"/>
</dbReference>
<comment type="subcellular location">
    <subcellularLocation>
        <location evidence="1">Virion</location>
    </subcellularLocation>
</comment>
<feature type="domain" description="SF3 helicase" evidence="17">
    <location>
        <begin position="1684"/>
        <end position="1852"/>
    </location>
</feature>
<dbReference type="Pfam" id="PF00680">
    <property type="entry name" value="RdRP_1"/>
    <property type="match status" value="1"/>
</dbReference>
<dbReference type="InterPro" id="IPR001205">
    <property type="entry name" value="RNA-dir_pol_C"/>
</dbReference>
<keyword evidence="3" id="KW-0696">RNA-directed RNA polymerase</keyword>
<dbReference type="GO" id="GO:0003968">
    <property type="term" value="F:RNA-directed RNA polymerase activity"/>
    <property type="evidence" value="ECO:0007669"/>
    <property type="project" value="UniProtKB-KW"/>
</dbReference>
<accession>A0A6M9Z8W8</accession>
<dbReference type="Gene3D" id="3.30.70.270">
    <property type="match status" value="1"/>
</dbReference>
<protein>
    <recommendedName>
        <fullName evidence="2">Genome polyprotein</fullName>
    </recommendedName>
</protein>
<organism evidence="19">
    <name type="scientific">Picornavirales sp</name>
    <dbReference type="NCBI Taxonomy" id="1955153"/>
    <lineage>
        <taxon>Viruses</taxon>
        <taxon>Riboviria</taxon>
        <taxon>Orthornavirae</taxon>
        <taxon>Pisuviricota</taxon>
        <taxon>Pisoniviricetes</taxon>
        <taxon>Picornavirales</taxon>
    </lineage>
</organism>
<dbReference type="PROSITE" id="PS50507">
    <property type="entry name" value="RDRP_SSRNA_POS"/>
    <property type="match status" value="1"/>
</dbReference>